<evidence type="ECO:0008006" key="5">
    <source>
        <dbReference type="Google" id="ProtNLM"/>
    </source>
</evidence>
<evidence type="ECO:0000256" key="2">
    <source>
        <dbReference type="SAM" id="SignalP"/>
    </source>
</evidence>
<accession>A0A1Y0CEF7</accession>
<organism evidence="3 4">
    <name type="scientific">Mycobacterium dioxanotrophicus</name>
    <dbReference type="NCBI Taxonomy" id="482462"/>
    <lineage>
        <taxon>Bacteria</taxon>
        <taxon>Bacillati</taxon>
        <taxon>Actinomycetota</taxon>
        <taxon>Actinomycetes</taxon>
        <taxon>Mycobacteriales</taxon>
        <taxon>Mycobacteriaceae</taxon>
        <taxon>Mycobacterium</taxon>
    </lineage>
</organism>
<evidence type="ECO:0000256" key="1">
    <source>
        <dbReference type="SAM" id="MobiDB-lite"/>
    </source>
</evidence>
<dbReference type="OrthoDB" id="4751509at2"/>
<evidence type="ECO:0000313" key="3">
    <source>
        <dbReference type="EMBL" id="ART73663.1"/>
    </source>
</evidence>
<keyword evidence="4" id="KW-1185">Reference proteome</keyword>
<protein>
    <recommendedName>
        <fullName evidence="5">Serine/threonine protein kinase</fullName>
    </recommendedName>
</protein>
<dbReference type="Proteomes" id="UP000195331">
    <property type="component" value="Chromosome"/>
</dbReference>
<dbReference type="KEGG" id="mdx:BTO20_16290"/>
<reference evidence="3 4" key="1">
    <citation type="submission" date="2017-04" db="EMBL/GenBank/DDBJ databases">
        <title>Whole Genome Sequence of 1,4-Dioxane Degrading Bacterium Mycobacterium dioxanotrophicus PH-06.</title>
        <authorList>
            <person name="He Y."/>
        </authorList>
    </citation>
    <scope>NUCLEOTIDE SEQUENCE [LARGE SCALE GENOMIC DNA]</scope>
    <source>
        <strain evidence="3 4">PH-06</strain>
    </source>
</reference>
<name>A0A1Y0CEF7_9MYCO</name>
<dbReference type="AlphaFoldDB" id="A0A1Y0CEF7"/>
<gene>
    <name evidence="3" type="ORF">BTO20_16290</name>
</gene>
<dbReference type="EMBL" id="CP020809">
    <property type="protein sequence ID" value="ART73663.1"/>
    <property type="molecule type" value="Genomic_DNA"/>
</dbReference>
<sequence length="174" mass="18201">MAAAAVVAAVLGAAGTVSTLVPKTLTGEPEPRSEAGTPVARPASPRRQDAVQPVSAPGAAAFRFDQQGFVDSPARCENTETARAIGRTERSLVVICQDRSGALQYHGVRLSDDAALAAAADTAPDRRFVARSRGVSYAVSPSELVISTGTSLIKQERMVEYREILSSPVVVAPR</sequence>
<feature type="region of interest" description="Disordered" evidence="1">
    <location>
        <begin position="22"/>
        <end position="50"/>
    </location>
</feature>
<keyword evidence="2" id="KW-0732">Signal</keyword>
<feature type="chain" id="PRO_5012010697" description="Serine/threonine protein kinase" evidence="2">
    <location>
        <begin position="20"/>
        <end position="174"/>
    </location>
</feature>
<proteinExistence type="predicted"/>
<evidence type="ECO:0000313" key="4">
    <source>
        <dbReference type="Proteomes" id="UP000195331"/>
    </source>
</evidence>
<feature type="signal peptide" evidence="2">
    <location>
        <begin position="1"/>
        <end position="19"/>
    </location>
</feature>